<proteinExistence type="predicted"/>
<dbReference type="EC" id="5.4.99.15" evidence="2"/>
<accession>A0ABR9IZB6</accession>
<dbReference type="PANTHER" id="PTHR10357:SF216">
    <property type="entry name" value="MALTOOLIGOSYL TREHALOSE SYNTHASE-RELATED"/>
    <property type="match status" value="1"/>
</dbReference>
<dbReference type="NCBIfam" id="TIGR02401">
    <property type="entry name" value="trehalose_TreY"/>
    <property type="match status" value="1"/>
</dbReference>
<reference evidence="2 3" key="1">
    <citation type="submission" date="2020-10" db="EMBL/GenBank/DDBJ databases">
        <title>Sequencing the genomes of 1000 actinobacteria strains.</title>
        <authorList>
            <person name="Klenk H.-P."/>
        </authorList>
    </citation>
    <scope>NUCLEOTIDE SEQUENCE [LARGE SCALE GENOMIC DNA]</scope>
    <source>
        <strain evidence="2 3">DSM 7307</strain>
    </source>
</reference>
<sequence length="869" mass="95822">MTLPSATYRVQFRNGMTFDRACGLVPYLKSLGISHLYASPLFTATKGSTHGYDVTDANEIDPALGGRAGFDRLTETLSEAGMGLILDIVPNHMAASTENAWWRSALEFGKHSPFAGYFDIDWRERLTLPQLGKSFDESVAAGELTITVDEAHGNLAIGYYDALFPLSMESYPLLSAELDDPVLAGMAELTASVDAGDLHRGLRDMIFEAGDLTSLSGRLAELSKDHAFMTRLHGAQHWQLQRWQEASQHLSYRRFFEVTGLVGLRVEDIRVFEESHRLVLDLVRQGQVQGLRIDHIDGLAEPRAYLDRLREAVGADTYIVVEKILGTGEELPADWPVQGTTGYEFISALSGLFVEAEGLQKLDEAYRRLADGNGDFEAGRRAAKRLMVEQNFAGETTRLTRIAASLFPELSMEEITGAISELLIAFSVYRTYGAEDPLDARDADLLKKAAMAAAGHLDYAQPLQSVAAILEGTVDNEPAREFRLRFQQLSGPIMAKAMEDTLFYRYNRLLAVNEVGGEPDHVPDGIEAFHQFMQSRALSQPSGLSATSTHDTKRGEDARARLYAVSEGAGVFADAVEHWRRLNESHRTELPDGAAPEPNLEWMLYQALAGAWPEDFDRHHADALRDRFTAYAEKAVREAKLRTDWTAPNNGYEEAVRAYTAALLSTDNDAFTEDFARVLQPFIEAGYVNSLSQTLIKLTAPGIPDIYQGAEGFDFSFVDPDNRRLPDFETLSGWLTEGGALARLQAAALKQRIIQIGLGLRMERARLFAEGGYLPLAVTGIRSDHAVAFARLHHENFAITVVPRLMFGWLDPGVLFAGPEFWEDTAISVPLPMHGLKADLLTGKMLEPGSKISLATLLGDQPAALIVPA</sequence>
<dbReference type="EMBL" id="JADBEC010000002">
    <property type="protein sequence ID" value="MBE1508560.1"/>
    <property type="molecule type" value="Genomic_DNA"/>
</dbReference>
<name>A0ABR9IZB6_RHIVS</name>
<dbReference type="InterPro" id="IPR006047">
    <property type="entry name" value="GH13_cat_dom"/>
</dbReference>
<dbReference type="SUPFAM" id="SSF51445">
    <property type="entry name" value="(Trans)glycosidases"/>
    <property type="match status" value="1"/>
</dbReference>
<dbReference type="Gene3D" id="1.10.10.470">
    <property type="entry name" value="Maltooligosyl trehalose synthase, domain 4"/>
    <property type="match status" value="1"/>
</dbReference>
<dbReference type="Proteomes" id="UP000620262">
    <property type="component" value="Unassembled WGS sequence"/>
</dbReference>
<dbReference type="CDD" id="cd11336">
    <property type="entry name" value="AmyAc_MTSase"/>
    <property type="match status" value="1"/>
</dbReference>
<dbReference type="InterPro" id="IPR017853">
    <property type="entry name" value="GH"/>
</dbReference>
<comment type="caution">
    <text evidence="2">The sequence shown here is derived from an EMBL/GenBank/DDBJ whole genome shotgun (WGS) entry which is preliminary data.</text>
</comment>
<evidence type="ECO:0000313" key="2">
    <source>
        <dbReference type="EMBL" id="MBE1508560.1"/>
    </source>
</evidence>
<dbReference type="RefSeq" id="WP_192732142.1">
    <property type="nucleotide sequence ID" value="NZ_BAAAVL010000010.1"/>
</dbReference>
<evidence type="ECO:0000259" key="1">
    <source>
        <dbReference type="SMART" id="SM00642"/>
    </source>
</evidence>
<keyword evidence="3" id="KW-1185">Reference proteome</keyword>
<gene>
    <name evidence="2" type="ORF">H4W29_005805</name>
</gene>
<evidence type="ECO:0000313" key="3">
    <source>
        <dbReference type="Proteomes" id="UP000620262"/>
    </source>
</evidence>
<dbReference type="Pfam" id="PF00128">
    <property type="entry name" value="Alpha-amylase"/>
    <property type="match status" value="1"/>
</dbReference>
<dbReference type="Gene3D" id="1.10.150.200">
    <property type="entry name" value="Maltooligosyl trehalose synthase, domain 3"/>
    <property type="match status" value="1"/>
</dbReference>
<dbReference type="Gene3D" id="3.20.20.80">
    <property type="entry name" value="Glycosidases"/>
    <property type="match status" value="1"/>
</dbReference>
<dbReference type="SMART" id="SM00642">
    <property type="entry name" value="Aamy"/>
    <property type="match status" value="1"/>
</dbReference>
<dbReference type="Gene3D" id="3.30.1590.10">
    <property type="entry name" value="Maltooligosyl trehalose synthase, domain 2"/>
    <property type="match status" value="1"/>
</dbReference>
<dbReference type="InterPro" id="IPR013797">
    <property type="entry name" value="Maltooligo_trehalose_synth_4"/>
</dbReference>
<organism evidence="2 3">
    <name type="scientific">Rhizobium viscosum</name>
    <name type="common">Arthrobacter viscosus</name>
    <dbReference type="NCBI Taxonomy" id="1673"/>
    <lineage>
        <taxon>Bacteria</taxon>
        <taxon>Pseudomonadati</taxon>
        <taxon>Pseudomonadota</taxon>
        <taxon>Alphaproteobacteria</taxon>
        <taxon>Hyphomicrobiales</taxon>
        <taxon>Rhizobiaceae</taxon>
        <taxon>Rhizobium/Agrobacterium group</taxon>
        <taxon>Rhizobium</taxon>
    </lineage>
</organism>
<protein>
    <submittedName>
        <fullName evidence="2">(1-&gt;4)-alpha-D-glucan 1-alpha-D-glucosylmutase</fullName>
        <ecNumber evidence="2">5.4.99.15</ecNumber>
    </submittedName>
</protein>
<keyword evidence="2" id="KW-0413">Isomerase</keyword>
<dbReference type="InterPro" id="IPR012767">
    <property type="entry name" value="Trehalose_TreY"/>
</dbReference>
<feature type="domain" description="Glycosyl hydrolase family 13 catalytic" evidence="1">
    <location>
        <begin position="6"/>
        <end position="750"/>
    </location>
</feature>
<dbReference type="PANTHER" id="PTHR10357">
    <property type="entry name" value="ALPHA-AMYLASE FAMILY MEMBER"/>
    <property type="match status" value="1"/>
</dbReference>
<dbReference type="GO" id="GO:0047470">
    <property type="term" value="F:(1,4)-alpha-D-glucan 1-alpha-D-glucosylmutase activity"/>
    <property type="evidence" value="ECO:0007669"/>
    <property type="project" value="UniProtKB-EC"/>
</dbReference>